<dbReference type="EC" id="5.4.4.2" evidence="3"/>
<organism evidence="7 8">
    <name type="scientific">Goodfellowiella coeruleoviolacea</name>
    <dbReference type="NCBI Taxonomy" id="334858"/>
    <lineage>
        <taxon>Bacteria</taxon>
        <taxon>Bacillati</taxon>
        <taxon>Actinomycetota</taxon>
        <taxon>Actinomycetes</taxon>
        <taxon>Pseudonocardiales</taxon>
        <taxon>Pseudonocardiaceae</taxon>
        <taxon>Goodfellowiella</taxon>
    </lineage>
</organism>
<dbReference type="Pfam" id="PF00425">
    <property type="entry name" value="Chorismate_bind"/>
    <property type="match status" value="1"/>
</dbReference>
<proteinExistence type="inferred from homology"/>
<dbReference type="PANTHER" id="PTHR42839:SF2">
    <property type="entry name" value="ISOCHORISMATE SYNTHASE ENTC"/>
    <property type="match status" value="1"/>
</dbReference>
<dbReference type="NCBIfam" id="NF005380">
    <property type="entry name" value="PRK06923.1"/>
    <property type="match status" value="1"/>
</dbReference>
<comment type="catalytic activity">
    <reaction evidence="1">
        <text>chorismate = isochorismate</text>
        <dbReference type="Rhea" id="RHEA:18985"/>
        <dbReference type="ChEBI" id="CHEBI:29748"/>
        <dbReference type="ChEBI" id="CHEBI:29780"/>
        <dbReference type="EC" id="5.4.4.2"/>
    </reaction>
</comment>
<dbReference type="GO" id="GO:0009697">
    <property type="term" value="P:salicylic acid biosynthetic process"/>
    <property type="evidence" value="ECO:0007669"/>
    <property type="project" value="TreeGrafter"/>
</dbReference>
<reference evidence="7" key="1">
    <citation type="submission" date="2022-06" db="EMBL/GenBank/DDBJ databases">
        <title>Genomic Encyclopedia of Archaeal and Bacterial Type Strains, Phase II (KMG-II): from individual species to whole genera.</title>
        <authorList>
            <person name="Goeker M."/>
        </authorList>
    </citation>
    <scope>NUCLEOTIDE SEQUENCE</scope>
    <source>
        <strain evidence="7">DSM 43935</strain>
    </source>
</reference>
<evidence type="ECO:0000259" key="6">
    <source>
        <dbReference type="Pfam" id="PF00425"/>
    </source>
</evidence>
<dbReference type="Gene3D" id="3.60.120.10">
    <property type="entry name" value="Anthranilate synthase"/>
    <property type="match status" value="1"/>
</dbReference>
<dbReference type="RefSeq" id="WP_253766826.1">
    <property type="nucleotide sequence ID" value="NZ_JAMTCK010000001.1"/>
</dbReference>
<name>A0AAE3GAF2_9PSEU</name>
<feature type="domain" description="Chorismate-utilising enzyme C-terminal" evidence="6">
    <location>
        <begin position="136"/>
        <end position="400"/>
    </location>
</feature>
<dbReference type="EMBL" id="JAMTCK010000001">
    <property type="protein sequence ID" value="MCP2163845.1"/>
    <property type="molecule type" value="Genomic_DNA"/>
</dbReference>
<sequence length="414" mass="43682">MTTDHQVLPDLADQLLADYRPGVASFFATRRHTLLGQGVHTLIRPDPASGAVTDLASQVRETLERVRTRGTATPIAVGAVPFDNSAPAVGPLAKLVVPETIRFAGPLTRQVIVAGRAAPAEEPRTDWHIEQIPEPAAYRRGVAAALTRLAEGELDKVVLARSLRLTSDTDVDVPAMLRALARRDPHGYTFAVDLDDPDDQTAPPACRGTLVGASPELLLAKTGRQVVSRPLAGSAARASDPAEDRRRAEALLASAKDRHEHALVVAAVARSLGPFCRQLTVPTEPHLVRTAAMWHLATRITGELADERTSSLELAAALHPTPAVCGTPVGAARAAIAEIEPFDRGFYTGVVGWCDSAGDGEWVVTLRCGVANGGTLTLFAGAGIVPGSVPESELAETSAKFRTFLTAAGVHQPV</sequence>
<evidence type="ECO:0000256" key="4">
    <source>
        <dbReference type="ARBA" id="ARBA00023235"/>
    </source>
</evidence>
<accession>A0AAE3GAF2</accession>
<dbReference type="SUPFAM" id="SSF56322">
    <property type="entry name" value="ADC synthase"/>
    <property type="match status" value="1"/>
</dbReference>
<dbReference type="InterPro" id="IPR004561">
    <property type="entry name" value="IsoChor_synthase"/>
</dbReference>
<keyword evidence="8" id="KW-1185">Reference proteome</keyword>
<comment type="similarity">
    <text evidence="2">Belongs to the isochorismate synthase family.</text>
</comment>
<dbReference type="PANTHER" id="PTHR42839">
    <property type="entry name" value="ISOCHORISMATE SYNTHASE ENTC"/>
    <property type="match status" value="1"/>
</dbReference>
<keyword evidence="4" id="KW-0413">Isomerase</keyword>
<dbReference type="NCBIfam" id="TIGR00543">
    <property type="entry name" value="isochor_syn"/>
    <property type="match status" value="1"/>
</dbReference>
<protein>
    <recommendedName>
        <fullName evidence="3">isochorismate synthase</fullName>
        <ecNumber evidence="3">5.4.4.2</ecNumber>
    </recommendedName>
    <alternativeName>
        <fullName evidence="5">Isochorismate mutase</fullName>
    </alternativeName>
</protein>
<evidence type="ECO:0000256" key="1">
    <source>
        <dbReference type="ARBA" id="ARBA00000799"/>
    </source>
</evidence>
<comment type="caution">
    <text evidence="7">The sequence shown here is derived from an EMBL/GenBank/DDBJ whole genome shotgun (WGS) entry which is preliminary data.</text>
</comment>
<evidence type="ECO:0000313" key="7">
    <source>
        <dbReference type="EMBL" id="MCP2163845.1"/>
    </source>
</evidence>
<evidence type="ECO:0000256" key="2">
    <source>
        <dbReference type="ARBA" id="ARBA00005297"/>
    </source>
</evidence>
<dbReference type="InterPro" id="IPR005801">
    <property type="entry name" value="ADC_synthase"/>
</dbReference>
<dbReference type="GO" id="GO:0008909">
    <property type="term" value="F:isochorismate synthase activity"/>
    <property type="evidence" value="ECO:0007669"/>
    <property type="project" value="UniProtKB-EC"/>
</dbReference>
<evidence type="ECO:0000256" key="3">
    <source>
        <dbReference type="ARBA" id="ARBA00012824"/>
    </source>
</evidence>
<evidence type="ECO:0000256" key="5">
    <source>
        <dbReference type="ARBA" id="ARBA00041564"/>
    </source>
</evidence>
<dbReference type="InterPro" id="IPR015890">
    <property type="entry name" value="Chorismate_C"/>
</dbReference>
<dbReference type="Proteomes" id="UP001206128">
    <property type="component" value="Unassembled WGS sequence"/>
</dbReference>
<dbReference type="AlphaFoldDB" id="A0AAE3GAF2"/>
<evidence type="ECO:0000313" key="8">
    <source>
        <dbReference type="Proteomes" id="UP001206128"/>
    </source>
</evidence>
<gene>
    <name evidence="7" type="ORF">LX83_000685</name>
</gene>